<feature type="domain" description="GGDEF" evidence="3">
    <location>
        <begin position="193"/>
        <end position="322"/>
    </location>
</feature>
<dbReference type="PANTHER" id="PTHR33121:SF70">
    <property type="entry name" value="SIGNALING PROTEIN YKOW"/>
    <property type="match status" value="1"/>
</dbReference>
<dbReference type="InterPro" id="IPR001633">
    <property type="entry name" value="EAL_dom"/>
</dbReference>
<dbReference type="SMART" id="SM00267">
    <property type="entry name" value="GGDEF"/>
    <property type="match status" value="1"/>
</dbReference>
<reference evidence="4 5" key="1">
    <citation type="submission" date="2020-08" db="EMBL/GenBank/DDBJ databases">
        <title>Genome public.</title>
        <authorList>
            <person name="Liu C."/>
            <person name="Sun Q."/>
        </authorList>
    </citation>
    <scope>NUCLEOTIDE SEQUENCE [LARGE SCALE GENOMIC DNA]</scope>
    <source>
        <strain evidence="4 5">NSJ-66</strain>
    </source>
</reference>
<dbReference type="SUPFAM" id="SSF55073">
    <property type="entry name" value="Nucleotide cyclase"/>
    <property type="match status" value="1"/>
</dbReference>
<dbReference type="RefSeq" id="WP_187022846.1">
    <property type="nucleotide sequence ID" value="NZ_JACOPB010000008.1"/>
</dbReference>
<dbReference type="SMART" id="SM00052">
    <property type="entry name" value="EAL"/>
    <property type="match status" value="1"/>
</dbReference>
<evidence type="ECO:0000313" key="5">
    <source>
        <dbReference type="Proteomes" id="UP000634672"/>
    </source>
</evidence>
<dbReference type="Proteomes" id="UP000634672">
    <property type="component" value="Unassembled WGS sequence"/>
</dbReference>
<dbReference type="EMBL" id="JACOPB010000008">
    <property type="protein sequence ID" value="MBC5709879.1"/>
    <property type="molecule type" value="Genomic_DNA"/>
</dbReference>
<evidence type="ECO:0000259" key="3">
    <source>
        <dbReference type="PROSITE" id="PS50887"/>
    </source>
</evidence>
<dbReference type="InterPro" id="IPR043128">
    <property type="entry name" value="Rev_trsase/Diguanyl_cyclase"/>
</dbReference>
<dbReference type="Pfam" id="PF00563">
    <property type="entry name" value="EAL"/>
    <property type="match status" value="1"/>
</dbReference>
<sequence>MGRWYIMIGYIALCKKNGTVNRVIRSVPVGLINEGKNIRELFTDPFELDHILTQDLACPSSLRLRMKLEGDPLVYVTLKAYGDQLLLLVFGLDEPYQFSQLIEMTLSALEVPEVMGQDPYGAGYYEIQKLNSQLINYQQTMAKTNVRLQTLLKEMQTARSAIEILERDPLTGLFTEKVFYDRAANVLEKSADEAFDIAAVDIEQFKIVNDTFGAVAGDRLLMDLAMCLMNLPVDPPPLYTRARADTFFILLHRQKTLYDILDEHVSLFLERYPLPMRLQIRIGIYHIEDRALEVARMCDRALLAADSIKGSYGRRIAQYNHTMHEKLMLEQKIVNTMVESLQREDFQVYLQPKAEINTGRLIGAEALVRWKHPEFGMISPGDFIPVFEKNGFIYSLDLFVWRTACRMLRDWKKANRSIPISVNVSRTDLYHKDLPETLSGMCRDYDLAPDELHLEITESSYVRDSVQLLTVIRRLRQAGFIIEMDDFGSGYSSLNTLSDLPIDIIKLDMIFLRQSENNLRRQKVMQLIIDLARELDLPVIAEGVETEEQAILLKAMGCPYAQGYLYGRPMPETEFFKF</sequence>
<evidence type="ECO:0000259" key="2">
    <source>
        <dbReference type="PROSITE" id="PS50883"/>
    </source>
</evidence>
<dbReference type="PANTHER" id="PTHR33121">
    <property type="entry name" value="CYCLIC DI-GMP PHOSPHODIESTERASE PDEF"/>
    <property type="match status" value="1"/>
</dbReference>
<name>A0ABR7H9M0_9FIRM</name>
<dbReference type="InterPro" id="IPR000160">
    <property type="entry name" value="GGDEF_dom"/>
</dbReference>
<dbReference type="SUPFAM" id="SSF141868">
    <property type="entry name" value="EAL domain-like"/>
    <property type="match status" value="1"/>
</dbReference>
<dbReference type="PROSITE" id="PS50883">
    <property type="entry name" value="EAL"/>
    <property type="match status" value="1"/>
</dbReference>
<feature type="domain" description="EAL" evidence="2">
    <location>
        <begin position="330"/>
        <end position="578"/>
    </location>
</feature>
<keyword evidence="5" id="KW-1185">Reference proteome</keyword>
<evidence type="ECO:0000313" key="4">
    <source>
        <dbReference type="EMBL" id="MBC5709879.1"/>
    </source>
</evidence>
<dbReference type="Pfam" id="PF00990">
    <property type="entry name" value="GGDEF"/>
    <property type="match status" value="1"/>
</dbReference>
<dbReference type="Gene3D" id="3.30.70.270">
    <property type="match status" value="1"/>
</dbReference>
<dbReference type="CDD" id="cd01948">
    <property type="entry name" value="EAL"/>
    <property type="match status" value="1"/>
</dbReference>
<dbReference type="InterPro" id="IPR050706">
    <property type="entry name" value="Cyclic-di-GMP_PDE-like"/>
</dbReference>
<organism evidence="4 5">
    <name type="scientific">Hungatella hominis</name>
    <dbReference type="NCBI Taxonomy" id="2763050"/>
    <lineage>
        <taxon>Bacteria</taxon>
        <taxon>Bacillati</taxon>
        <taxon>Bacillota</taxon>
        <taxon>Clostridia</taxon>
        <taxon>Lachnospirales</taxon>
        <taxon>Lachnospiraceae</taxon>
        <taxon>Hungatella</taxon>
    </lineage>
</organism>
<accession>A0ABR7H9M0</accession>
<gene>
    <name evidence="4" type="ORF">H8S75_18125</name>
</gene>
<dbReference type="PROSITE" id="PS50887">
    <property type="entry name" value="GGDEF"/>
    <property type="match status" value="1"/>
</dbReference>
<feature type="coiled-coil region" evidence="1">
    <location>
        <begin position="127"/>
        <end position="168"/>
    </location>
</feature>
<protein>
    <submittedName>
        <fullName evidence="4">GGDEF domain-containing protein</fullName>
    </submittedName>
</protein>
<dbReference type="InterPro" id="IPR029787">
    <property type="entry name" value="Nucleotide_cyclase"/>
</dbReference>
<proteinExistence type="predicted"/>
<evidence type="ECO:0000256" key="1">
    <source>
        <dbReference type="SAM" id="Coils"/>
    </source>
</evidence>
<keyword evidence="1" id="KW-0175">Coiled coil</keyword>
<comment type="caution">
    <text evidence="4">The sequence shown here is derived from an EMBL/GenBank/DDBJ whole genome shotgun (WGS) entry which is preliminary data.</text>
</comment>
<dbReference type="InterPro" id="IPR035919">
    <property type="entry name" value="EAL_sf"/>
</dbReference>
<dbReference type="Gene3D" id="3.20.20.450">
    <property type="entry name" value="EAL domain"/>
    <property type="match status" value="1"/>
</dbReference>